<accession>A0A5C5S1Z3</accession>
<keyword evidence="3" id="KW-1185">Reference proteome</keyword>
<evidence type="ECO:0000256" key="1">
    <source>
        <dbReference type="SAM" id="Phobius"/>
    </source>
</evidence>
<feature type="transmembrane region" description="Helical" evidence="1">
    <location>
        <begin position="130"/>
        <end position="150"/>
    </location>
</feature>
<reference evidence="2 3" key="1">
    <citation type="submission" date="2019-06" db="EMBL/GenBank/DDBJ databases">
        <title>Tsukamurella conjunctivitidis sp. nov., Tsukamurella assacharolytica sp. nov. and Tsukamurella sputae sp. nov. isolated from patients with conjunctivitis, bacteraemia (lymphoma) and respiratory infection (sputum) in Hong Kong.</title>
        <authorList>
            <person name="Teng J.L.L."/>
            <person name="Lee H.H."/>
            <person name="Fong J.Y.H."/>
            <person name="Fok K.M.N."/>
            <person name="Lau S.K.P."/>
            <person name="Woo P.C.Y."/>
        </authorList>
    </citation>
    <scope>NUCLEOTIDE SEQUENCE [LARGE SCALE GENOMIC DNA]</scope>
    <source>
        <strain evidence="2 3">HKU72</strain>
    </source>
</reference>
<keyword evidence="1" id="KW-1133">Transmembrane helix</keyword>
<dbReference type="Proteomes" id="UP000319375">
    <property type="component" value="Unassembled WGS sequence"/>
</dbReference>
<dbReference type="EMBL" id="VIGX01000005">
    <property type="protein sequence ID" value="TWS28922.1"/>
    <property type="molecule type" value="Genomic_DNA"/>
</dbReference>
<feature type="transmembrane region" description="Helical" evidence="1">
    <location>
        <begin position="57"/>
        <end position="76"/>
    </location>
</feature>
<dbReference type="AlphaFoldDB" id="A0A5C5S1Z3"/>
<evidence type="ECO:0008006" key="4">
    <source>
        <dbReference type="Google" id="ProtNLM"/>
    </source>
</evidence>
<feature type="transmembrane region" description="Helical" evidence="1">
    <location>
        <begin position="97"/>
        <end position="118"/>
    </location>
</feature>
<name>A0A5C5S1Z3_9ACTN</name>
<organism evidence="2 3">
    <name type="scientific">Tsukamurella conjunctivitidis</name>
    <dbReference type="NCBI Taxonomy" id="2592068"/>
    <lineage>
        <taxon>Bacteria</taxon>
        <taxon>Bacillati</taxon>
        <taxon>Actinomycetota</taxon>
        <taxon>Actinomycetes</taxon>
        <taxon>Mycobacteriales</taxon>
        <taxon>Tsukamurellaceae</taxon>
        <taxon>Tsukamurella</taxon>
    </lineage>
</organism>
<feature type="transmembrane region" description="Helical" evidence="1">
    <location>
        <begin position="6"/>
        <end position="22"/>
    </location>
</feature>
<keyword evidence="1" id="KW-0812">Transmembrane</keyword>
<evidence type="ECO:0000313" key="2">
    <source>
        <dbReference type="EMBL" id="TWS28922.1"/>
    </source>
</evidence>
<proteinExistence type="predicted"/>
<feature type="transmembrane region" description="Helical" evidence="1">
    <location>
        <begin position="34"/>
        <end position="51"/>
    </location>
</feature>
<evidence type="ECO:0000313" key="3">
    <source>
        <dbReference type="Proteomes" id="UP000319375"/>
    </source>
</evidence>
<protein>
    <recommendedName>
        <fullName evidence="4">DUF1453 family protein</fullName>
    </recommendedName>
</protein>
<sequence length="167" mass="17725">MNTATTAVIAVLAIGWIFYRQLQARPLKDKTARIALVLAAVGLYQTVQYVSSGGEVGAGHMVAAILGLVIAVALAYPRALTTKVFPRPDGQYLRQGTAATIGLWIVAIVLHVGVDVLVPMAMGDHTGRGFAGVTTMLFIGITLYAQTWFIQQRVAAHRAQQAAVPVA</sequence>
<keyword evidence="1" id="KW-0472">Membrane</keyword>
<comment type="caution">
    <text evidence="2">The sequence shown here is derived from an EMBL/GenBank/DDBJ whole genome shotgun (WGS) entry which is preliminary data.</text>
</comment>
<gene>
    <name evidence="2" type="ORF">FK530_12135</name>
</gene>
<dbReference type="OrthoDB" id="4773689at2"/>
<dbReference type="RefSeq" id="WP_146487270.1">
    <property type="nucleotide sequence ID" value="NZ_VIGX01000005.1"/>
</dbReference>